<evidence type="ECO:0000256" key="7">
    <source>
        <dbReference type="ARBA" id="ARBA00023015"/>
    </source>
</evidence>
<protein>
    <recommendedName>
        <fullName evidence="11">Nucleoprotein</fullName>
    </recommendedName>
</protein>
<dbReference type="GO" id="GO:0019013">
    <property type="term" value="C:viral nucleocapsid"/>
    <property type="evidence" value="ECO:0007669"/>
    <property type="project" value="UniProtKB-UniRule"/>
</dbReference>
<dbReference type="InterPro" id="IPR044345">
    <property type="entry name" value="N_prot_N_CoV"/>
</dbReference>
<gene>
    <name evidence="16" type="primary">N</name>
</gene>
<keyword evidence="7" id="KW-0805">Transcription regulation</keyword>
<dbReference type="PROSITE" id="PS51929">
    <property type="entry name" value="COV_N_CTD"/>
    <property type="match status" value="1"/>
</dbReference>
<accession>A0A384RBU9</accession>
<feature type="region of interest" description="Disordered" evidence="13">
    <location>
        <begin position="140"/>
        <end position="183"/>
    </location>
</feature>
<dbReference type="SUPFAM" id="SSF110304">
    <property type="entry name" value="Coronavirus RNA-binding domain"/>
    <property type="match status" value="1"/>
</dbReference>
<evidence type="ECO:0000256" key="3">
    <source>
        <dbReference type="ARBA" id="ARBA00022765"/>
    </source>
</evidence>
<dbReference type="PROSITE" id="PS51928">
    <property type="entry name" value="COV_N_NTD"/>
    <property type="match status" value="1"/>
</dbReference>
<proteinExistence type="inferred from homology"/>
<keyword evidence="9" id="KW-0804">Transcription</keyword>
<dbReference type="InterPro" id="IPR037179">
    <property type="entry name" value="Nucleocapsid_C"/>
</dbReference>
<dbReference type="GO" id="GO:0043657">
    <property type="term" value="C:host cell"/>
    <property type="evidence" value="ECO:0007669"/>
    <property type="project" value="UniProtKB-SubCell"/>
</dbReference>
<sequence>MASVNWADDRAARKKFPPPSFYMPLLVSSDKAPYRVIPRNLVPIGKGSKDEQIGYWNVQERWRMRRGQRVDLPPKVHFYYLGTGPHKDLKFRQRSDGVVWVAKEGAKTVNTSLGNRKRNQKPLEPKFSIALPPELSVVEFEDRSNNSSRASSRSSTRNNSRDSSRSTSRQQSRTRSDSNQSSSDLVAAVTLALKNLGFDNQSKLPSSSGTSTPKKPNKPLSQPRADKPSQLKKPRWKRVPTREENVIQCFGPRDFNHNMGDSDLVQNGVDAKGFPQLAELIPNQAALFFDSEVSTDEVGDNVQITYTYKMLVAKDNKNLPKFIEQISAFTKPSSIKEMQSQSSHAVQNTVLNASIPESKPLADDDSAIIEIVNEVLH</sequence>
<evidence type="ECO:0000256" key="4">
    <source>
        <dbReference type="ARBA" id="ARBA00022812"/>
    </source>
</evidence>
<feature type="compositionally biased region" description="Basic residues" evidence="13">
    <location>
        <begin position="230"/>
        <end position="239"/>
    </location>
</feature>
<evidence type="ECO:0000256" key="13">
    <source>
        <dbReference type="SAM" id="MobiDB-lite"/>
    </source>
</evidence>
<evidence type="ECO:0000256" key="6">
    <source>
        <dbReference type="ARBA" id="ARBA00022884"/>
    </source>
</evidence>
<evidence type="ECO:0000256" key="9">
    <source>
        <dbReference type="ARBA" id="ARBA00023163"/>
    </source>
</evidence>
<evidence type="ECO:0000313" key="16">
    <source>
        <dbReference type="EMBL" id="AIW52795.1"/>
    </source>
</evidence>
<evidence type="ECO:0000256" key="10">
    <source>
        <dbReference type="ARBA" id="ARBA00023274"/>
    </source>
</evidence>
<dbReference type="PIRSF" id="PIRSF003888">
    <property type="entry name" value="Corona_nucleocap"/>
    <property type="match status" value="1"/>
</dbReference>
<dbReference type="InterPro" id="IPR001218">
    <property type="entry name" value="Nucleocap_CoV"/>
</dbReference>
<keyword evidence="5 11" id="KW-0946">Virion</keyword>
<evidence type="ECO:0000256" key="12">
    <source>
        <dbReference type="PROSITE-ProRule" id="PRU01276"/>
    </source>
</evidence>
<dbReference type="HAMAP" id="MF_04095">
    <property type="entry name" value="ALPHA_CORONA_NCAP"/>
    <property type="match status" value="1"/>
</dbReference>
<dbReference type="SUPFAM" id="SSF103068">
    <property type="entry name" value="Nucleocapsid protein dimerization domain"/>
    <property type="match status" value="1"/>
</dbReference>
<dbReference type="GO" id="GO:1990904">
    <property type="term" value="C:ribonucleoprotein complex"/>
    <property type="evidence" value="ECO:0007669"/>
    <property type="project" value="UniProtKB-KW"/>
</dbReference>
<reference evidence="16" key="1">
    <citation type="submission" date="2014-06" db="EMBL/GenBank/DDBJ databases">
        <title>The evolution of human coronavirus NL63.</title>
        <authorList>
            <person name="Zhang Y."/>
            <person name="Ren L."/>
            <person name="Wang J."/>
        </authorList>
    </citation>
    <scope>NUCLEOTIDE SEQUENCE</scope>
    <source>
        <strain evidence="16">909A_2008</strain>
    </source>
</reference>
<dbReference type="InterPro" id="IPR044344">
    <property type="entry name" value="N_prot_C_CoV"/>
</dbReference>
<name>A0A384RBU9_CVHNL</name>
<dbReference type="CDD" id="cd21554">
    <property type="entry name" value="CoV_N-NTD"/>
    <property type="match status" value="1"/>
</dbReference>
<dbReference type="EMBL" id="KM055598">
    <property type="protein sequence ID" value="AIW52795.1"/>
    <property type="molecule type" value="Genomic_RNA"/>
</dbReference>
<evidence type="ECO:0000256" key="11">
    <source>
        <dbReference type="PIRNR" id="PIRNR003888"/>
    </source>
</evidence>
<feature type="domain" description="CoV N CTD" evidence="15">
    <location>
        <begin position="223"/>
        <end position="337"/>
    </location>
</feature>
<comment type="function">
    <text evidence="11">Packages the positive strand viral genome RNA into a helical ribonucleocapsid (RNP) and plays a fundamental role during virion assembly through its interactions with the viral genome and membrane protein M. Plays an important role in enhancing the efficiency of subgenomic viral RNA transcription as well as viral replication.</text>
</comment>
<dbReference type="InterPro" id="IPR042548">
    <property type="entry name" value="NCAP_aCoV"/>
</dbReference>
<keyword evidence="8 11" id="KW-0543">Viral nucleoprotein</keyword>
<dbReference type="GO" id="GO:0003723">
    <property type="term" value="F:RNA binding"/>
    <property type="evidence" value="ECO:0007669"/>
    <property type="project" value="UniProtKB-UniRule"/>
</dbReference>
<dbReference type="Pfam" id="PF00937">
    <property type="entry name" value="CoV_nucleocap"/>
    <property type="match status" value="1"/>
</dbReference>
<feature type="region of interest" description="Disordered" evidence="13">
    <location>
        <begin position="199"/>
        <end position="240"/>
    </location>
</feature>
<keyword evidence="10 12" id="KW-0687">Ribonucleoprotein</keyword>
<feature type="compositionally biased region" description="Low complexity" evidence="13">
    <location>
        <begin position="145"/>
        <end position="158"/>
    </location>
</feature>
<evidence type="ECO:0000256" key="8">
    <source>
        <dbReference type="ARBA" id="ARBA00023086"/>
    </source>
</evidence>
<evidence type="ECO:0000256" key="2">
    <source>
        <dbReference type="ARBA" id="ARBA00022553"/>
    </source>
</evidence>
<keyword evidence="2" id="KW-0597">Phosphoprotein</keyword>
<keyword evidence="6 11" id="KW-0694">RNA-binding</keyword>
<keyword evidence="4" id="KW-1040">Host Golgi apparatus</keyword>
<organismHost>
    <name type="scientific">Homo sapiens</name>
    <name type="common">Human</name>
    <dbReference type="NCBI Taxonomy" id="9606"/>
</organismHost>
<evidence type="ECO:0000256" key="1">
    <source>
        <dbReference type="ARBA" id="ARBA00004340"/>
    </source>
</evidence>
<evidence type="ECO:0000259" key="14">
    <source>
        <dbReference type="PROSITE" id="PS51928"/>
    </source>
</evidence>
<dbReference type="InterPro" id="IPR037195">
    <property type="entry name" value="Nucleocapsid_N"/>
</dbReference>
<feature type="compositionally biased region" description="Low complexity" evidence="13">
    <location>
        <begin position="165"/>
        <end position="183"/>
    </location>
</feature>
<comment type="subcellular location">
    <subcellularLocation>
        <location evidence="1">Host cell</location>
    </subcellularLocation>
    <subcellularLocation>
        <location evidence="11">Virion</location>
    </subcellularLocation>
    <text evidence="11">Located inside the virion, complexed with the viral RNA. Probably associates with ER-derived membranes where it participates in viral RNA synthesis and virus budding.</text>
</comment>
<organism evidence="16">
    <name type="scientific">Human coronavirus NL63</name>
    <name type="common">HCoV-NL63</name>
    <dbReference type="NCBI Taxonomy" id="277944"/>
    <lineage>
        <taxon>Viruses</taxon>
        <taxon>Riboviria</taxon>
        <taxon>Orthornavirae</taxon>
        <taxon>Pisuviricota</taxon>
        <taxon>Pisoniviricetes</taxon>
        <taxon>Nidovirales</taxon>
        <taxon>Cornidovirineae</taxon>
        <taxon>Coronaviridae</taxon>
        <taxon>Orthocoronavirinae</taxon>
        <taxon>Alphacoronavirus</taxon>
        <taxon>Setracovirus</taxon>
        <taxon>Alphacoronavirus amsterdamense</taxon>
    </lineage>
</organism>
<dbReference type="CDD" id="cd21595">
    <property type="entry name" value="CoV_N-CTD"/>
    <property type="match status" value="1"/>
</dbReference>
<feature type="compositionally biased region" description="Low complexity" evidence="13">
    <location>
        <begin position="202"/>
        <end position="214"/>
    </location>
</feature>
<keyword evidence="3" id="KW-0013">ADP-ribosylation</keyword>
<evidence type="ECO:0000256" key="5">
    <source>
        <dbReference type="ARBA" id="ARBA00022844"/>
    </source>
</evidence>
<feature type="domain" description="CoV N NTD" evidence="14">
    <location>
        <begin position="17"/>
        <end position="139"/>
    </location>
</feature>
<evidence type="ECO:0000259" key="15">
    <source>
        <dbReference type="PROSITE" id="PS51929"/>
    </source>
</evidence>